<evidence type="ECO:0000256" key="10">
    <source>
        <dbReference type="SAM" id="Phobius"/>
    </source>
</evidence>
<dbReference type="Pfam" id="PF00230">
    <property type="entry name" value="MIP"/>
    <property type="match status" value="1"/>
</dbReference>
<organism evidence="11 12">
    <name type="scientific">Urochloa decumbens</name>
    <dbReference type="NCBI Taxonomy" id="240449"/>
    <lineage>
        <taxon>Eukaryota</taxon>
        <taxon>Viridiplantae</taxon>
        <taxon>Streptophyta</taxon>
        <taxon>Embryophyta</taxon>
        <taxon>Tracheophyta</taxon>
        <taxon>Spermatophyta</taxon>
        <taxon>Magnoliopsida</taxon>
        <taxon>Liliopsida</taxon>
        <taxon>Poales</taxon>
        <taxon>Poaceae</taxon>
        <taxon>PACMAD clade</taxon>
        <taxon>Panicoideae</taxon>
        <taxon>Panicodae</taxon>
        <taxon>Paniceae</taxon>
        <taxon>Melinidinae</taxon>
        <taxon>Urochloa</taxon>
    </lineage>
</organism>
<dbReference type="PRINTS" id="PR00783">
    <property type="entry name" value="MINTRINSICP"/>
</dbReference>
<feature type="transmembrane region" description="Helical" evidence="10">
    <location>
        <begin position="141"/>
        <end position="162"/>
    </location>
</feature>
<evidence type="ECO:0000313" key="12">
    <source>
        <dbReference type="Proteomes" id="UP001497457"/>
    </source>
</evidence>
<evidence type="ECO:0008006" key="13">
    <source>
        <dbReference type="Google" id="ProtNLM"/>
    </source>
</evidence>
<dbReference type="SUPFAM" id="SSF81338">
    <property type="entry name" value="Aquaporin-like"/>
    <property type="match status" value="1"/>
</dbReference>
<name>A0ABC8V991_9POAL</name>
<keyword evidence="2 9" id="KW-0813">Transport</keyword>
<dbReference type="EMBL" id="OZ075111">
    <property type="protein sequence ID" value="CAL4886289.1"/>
    <property type="molecule type" value="Genomic_DNA"/>
</dbReference>
<evidence type="ECO:0000313" key="11">
    <source>
        <dbReference type="EMBL" id="CAL4886289.1"/>
    </source>
</evidence>
<protein>
    <recommendedName>
        <fullName evidence="13">Aquaporin TIP5-1</fullName>
    </recommendedName>
</protein>
<keyword evidence="6 10" id="KW-1133">Transmembrane helix</keyword>
<evidence type="ECO:0000256" key="6">
    <source>
        <dbReference type="ARBA" id="ARBA00022989"/>
    </source>
</evidence>
<dbReference type="InterPro" id="IPR000425">
    <property type="entry name" value="MIP"/>
</dbReference>
<comment type="similarity">
    <text evidence="8">Belongs to the MIP/aquaporin (TC 1.A.8) family. TIP (TC 1.A.8.10) subfamily.</text>
</comment>
<keyword evidence="4 9" id="KW-0812">Transmembrane</keyword>
<keyword evidence="3" id="KW-0926">Vacuole</keyword>
<dbReference type="InterPro" id="IPR023271">
    <property type="entry name" value="Aquaporin-like"/>
</dbReference>
<evidence type="ECO:0000256" key="2">
    <source>
        <dbReference type="ARBA" id="ARBA00022448"/>
    </source>
</evidence>
<evidence type="ECO:0000256" key="1">
    <source>
        <dbReference type="ARBA" id="ARBA00004128"/>
    </source>
</evidence>
<dbReference type="Proteomes" id="UP001497457">
    <property type="component" value="Chromosome 1b"/>
</dbReference>
<evidence type="ECO:0000256" key="3">
    <source>
        <dbReference type="ARBA" id="ARBA00022554"/>
    </source>
</evidence>
<dbReference type="PROSITE" id="PS00221">
    <property type="entry name" value="MIP"/>
    <property type="match status" value="1"/>
</dbReference>
<keyword evidence="7 10" id="KW-0472">Membrane</keyword>
<gene>
    <name evidence="11" type="ORF">URODEC1_LOCUS1053</name>
</gene>
<feature type="transmembrane region" description="Helical" evidence="10">
    <location>
        <begin position="54"/>
        <end position="76"/>
    </location>
</feature>
<keyword evidence="5" id="KW-0677">Repeat</keyword>
<accession>A0ABC8V991</accession>
<evidence type="ECO:0000256" key="4">
    <source>
        <dbReference type="ARBA" id="ARBA00022692"/>
    </source>
</evidence>
<evidence type="ECO:0000256" key="5">
    <source>
        <dbReference type="ARBA" id="ARBA00022737"/>
    </source>
</evidence>
<feature type="transmembrane region" description="Helical" evidence="10">
    <location>
        <begin position="21"/>
        <end position="42"/>
    </location>
</feature>
<evidence type="ECO:0000256" key="8">
    <source>
        <dbReference type="ARBA" id="ARBA00038477"/>
    </source>
</evidence>
<dbReference type="PANTHER" id="PTHR45665">
    <property type="entry name" value="AQUAPORIN-8"/>
    <property type="match status" value="1"/>
</dbReference>
<dbReference type="GO" id="GO:0005774">
    <property type="term" value="C:vacuolar membrane"/>
    <property type="evidence" value="ECO:0007669"/>
    <property type="project" value="UniProtKB-SubCell"/>
</dbReference>
<reference evidence="11 12" key="2">
    <citation type="submission" date="2024-10" db="EMBL/GenBank/DDBJ databases">
        <authorList>
            <person name="Ryan C."/>
        </authorList>
    </citation>
    <scope>NUCLEOTIDE SEQUENCE [LARGE SCALE GENOMIC DNA]</scope>
</reference>
<sequence length="259" mass="26089">MVSCVVACLQQCFSPSSLRSYLAEFISTFLFVFATAGSAISARMLTPDSTAPDASSLVATAVAQAFALSVAVFIAADASGGHANPAVTFAFAVCGHIAVQTAVLYCAAHLLGATFACLVVHTLSAGQAVPTTRVAVDMTGFGASIMEAVATFMVVYTVHAACDPRVRAGGRRCAAATAAETAAGSLAIGLVTGARALATGASMNPARSFGPAVVSGDFRNQGVYWAGPMVGAAVAALVHQHVMYPAPARPGSVEETVVV</sequence>
<evidence type="ECO:0000256" key="7">
    <source>
        <dbReference type="ARBA" id="ARBA00023136"/>
    </source>
</evidence>
<dbReference type="FunFam" id="1.20.1080.10:FF:000017">
    <property type="entry name" value="Probable aquaporin TIP5-1"/>
    <property type="match status" value="1"/>
</dbReference>
<dbReference type="InterPro" id="IPR034294">
    <property type="entry name" value="Aquaporin_transptr"/>
</dbReference>
<dbReference type="Gene3D" id="1.20.1080.10">
    <property type="entry name" value="Glycerol uptake facilitator protein"/>
    <property type="match status" value="1"/>
</dbReference>
<feature type="transmembrane region" description="Helical" evidence="10">
    <location>
        <begin position="88"/>
        <end position="121"/>
    </location>
</feature>
<proteinExistence type="inferred from homology"/>
<dbReference type="PANTHER" id="PTHR45665:SF27">
    <property type="entry name" value="AQUAPORIN TIP5-1-RELATED"/>
    <property type="match status" value="1"/>
</dbReference>
<dbReference type="AlphaFoldDB" id="A0ABC8V991"/>
<evidence type="ECO:0000256" key="9">
    <source>
        <dbReference type="RuleBase" id="RU000477"/>
    </source>
</evidence>
<reference evidence="12" key="1">
    <citation type="submission" date="2024-06" db="EMBL/GenBank/DDBJ databases">
        <authorList>
            <person name="Ryan C."/>
        </authorList>
    </citation>
    <scope>NUCLEOTIDE SEQUENCE [LARGE SCALE GENOMIC DNA]</scope>
</reference>
<dbReference type="InterPro" id="IPR022357">
    <property type="entry name" value="MIP_CS"/>
</dbReference>
<keyword evidence="12" id="KW-1185">Reference proteome</keyword>
<comment type="subcellular location">
    <subcellularLocation>
        <location evidence="1">Vacuole membrane</location>
        <topology evidence="1">Multi-pass membrane protein</topology>
    </subcellularLocation>
</comment>